<feature type="region of interest" description="Disordered" evidence="1">
    <location>
        <begin position="1"/>
        <end position="53"/>
    </location>
</feature>
<dbReference type="Proteomes" id="UP000012960">
    <property type="component" value="Unplaced"/>
</dbReference>
<organism evidence="2 3">
    <name type="scientific">Musa acuminata subsp. malaccensis</name>
    <name type="common">Wild banana</name>
    <name type="synonym">Musa malaccensis</name>
    <dbReference type="NCBI Taxonomy" id="214687"/>
    <lineage>
        <taxon>Eukaryota</taxon>
        <taxon>Viridiplantae</taxon>
        <taxon>Streptophyta</taxon>
        <taxon>Embryophyta</taxon>
        <taxon>Tracheophyta</taxon>
        <taxon>Spermatophyta</taxon>
        <taxon>Magnoliopsida</taxon>
        <taxon>Liliopsida</taxon>
        <taxon>Zingiberales</taxon>
        <taxon>Musaceae</taxon>
        <taxon>Musa</taxon>
    </lineage>
</organism>
<proteinExistence type="predicted"/>
<accession>A0A804IR71</accession>
<name>A0A804IR71_MUSAM</name>
<dbReference type="Gramene" id="Ma04_t18670.1">
    <property type="protein sequence ID" value="Ma04_p18670.1"/>
    <property type="gene ID" value="Ma04_g18670"/>
</dbReference>
<evidence type="ECO:0000256" key="1">
    <source>
        <dbReference type="SAM" id="MobiDB-lite"/>
    </source>
</evidence>
<keyword evidence="3" id="KW-1185">Reference proteome</keyword>
<protein>
    <submittedName>
        <fullName evidence="2">Uncharacterized protein</fullName>
    </submittedName>
</protein>
<dbReference type="InParanoid" id="A0A804IR71"/>
<evidence type="ECO:0000313" key="2">
    <source>
        <dbReference type="EnsemblPlants" id="Ma04_p18670.1"/>
    </source>
</evidence>
<feature type="compositionally biased region" description="Basic and acidic residues" evidence="1">
    <location>
        <begin position="26"/>
        <end position="39"/>
    </location>
</feature>
<dbReference type="EnsemblPlants" id="Ma04_t18670.1">
    <property type="protein sequence ID" value="Ma04_p18670.1"/>
    <property type="gene ID" value="Ma04_g18670"/>
</dbReference>
<dbReference type="AlphaFoldDB" id="A0A804IR71"/>
<reference evidence="2" key="1">
    <citation type="submission" date="2021-05" db="UniProtKB">
        <authorList>
            <consortium name="EnsemblPlants"/>
        </authorList>
    </citation>
    <scope>IDENTIFICATION</scope>
    <source>
        <strain evidence="2">subsp. malaccensis</strain>
    </source>
</reference>
<sequence length="197" mass="20924">MVVLRDLRGGKTSTAPSACLPTEVRAGSREAPMDVEAGHPRKKAKTSSVKASGELAAQPARAVVVSAGRARKSLGRGEVVPSRDVAGKAPREPSIRELCRLQARGEDELYQARAMGDLSPGEPSDLLTARWEGLSRGNRVWANGDSAAGFVRGGLHPDIARDLYTLPSEVLLVRSAKSLLWGTHYAAALMDHVHDAG</sequence>
<evidence type="ECO:0000313" key="3">
    <source>
        <dbReference type="Proteomes" id="UP000012960"/>
    </source>
</evidence>